<comment type="caution">
    <text evidence="2">The sequence shown here is derived from an EMBL/GenBank/DDBJ whole genome shotgun (WGS) entry which is preliminary data.</text>
</comment>
<gene>
    <name evidence="2" type="ORF">EVAR_96773_1</name>
</gene>
<evidence type="ECO:0000313" key="2">
    <source>
        <dbReference type="EMBL" id="GBP53866.1"/>
    </source>
</evidence>
<protein>
    <submittedName>
        <fullName evidence="2">Uncharacterized protein</fullName>
    </submittedName>
</protein>
<reference evidence="2 3" key="1">
    <citation type="journal article" date="2019" name="Commun. Biol.">
        <title>The bagworm genome reveals a unique fibroin gene that provides high tensile strength.</title>
        <authorList>
            <person name="Kono N."/>
            <person name="Nakamura H."/>
            <person name="Ohtoshi R."/>
            <person name="Tomita M."/>
            <person name="Numata K."/>
            <person name="Arakawa K."/>
        </authorList>
    </citation>
    <scope>NUCLEOTIDE SEQUENCE [LARGE SCALE GENOMIC DNA]</scope>
</reference>
<keyword evidence="3" id="KW-1185">Reference proteome</keyword>
<evidence type="ECO:0000256" key="1">
    <source>
        <dbReference type="SAM" id="MobiDB-lite"/>
    </source>
</evidence>
<evidence type="ECO:0000313" key="3">
    <source>
        <dbReference type="Proteomes" id="UP000299102"/>
    </source>
</evidence>
<organism evidence="2 3">
    <name type="scientific">Eumeta variegata</name>
    <name type="common">Bagworm moth</name>
    <name type="synonym">Eumeta japonica</name>
    <dbReference type="NCBI Taxonomy" id="151549"/>
    <lineage>
        <taxon>Eukaryota</taxon>
        <taxon>Metazoa</taxon>
        <taxon>Ecdysozoa</taxon>
        <taxon>Arthropoda</taxon>
        <taxon>Hexapoda</taxon>
        <taxon>Insecta</taxon>
        <taxon>Pterygota</taxon>
        <taxon>Neoptera</taxon>
        <taxon>Endopterygota</taxon>
        <taxon>Lepidoptera</taxon>
        <taxon>Glossata</taxon>
        <taxon>Ditrysia</taxon>
        <taxon>Tineoidea</taxon>
        <taxon>Psychidae</taxon>
        <taxon>Oiketicinae</taxon>
        <taxon>Eumeta</taxon>
    </lineage>
</organism>
<feature type="region of interest" description="Disordered" evidence="1">
    <location>
        <begin position="23"/>
        <end position="44"/>
    </location>
</feature>
<sequence>MPSLFLTHQEKCNFRKINTVTIHERKEQSPAEASPEKKKKRISASVITKYPAQPDTCAAYGRKITNITLGWRDGILYRMVLQSTSPGHLKVSCGKLPSSPEKRKLRYTVYPYRDQLGSRTKTGRLMARRLKYHTITEHKREIAASAVVFYLRYVVRRWQDEEVSYCEVVFPELFQNKRRTIDSGAPIVTAPVCAAHFAHRGGAAYTTDNTVAARKRVASPLGLLNLTSCRDLVTVAEHTAVVFRPIVRVPVAHSPSIIPFPLHQALICHTSHFYVRGRFKGYFGLPVGRLTTREDPLCPARCYGELSSFPLRRKARSLPERTYRLLNIGRDAPGPSGGTSA</sequence>
<dbReference type="EMBL" id="BGZK01000635">
    <property type="protein sequence ID" value="GBP53866.1"/>
    <property type="molecule type" value="Genomic_DNA"/>
</dbReference>
<name>A0A4C1WQU4_EUMVA</name>
<proteinExistence type="predicted"/>
<accession>A0A4C1WQU4</accession>
<dbReference type="AlphaFoldDB" id="A0A4C1WQU4"/>
<dbReference type="Proteomes" id="UP000299102">
    <property type="component" value="Unassembled WGS sequence"/>
</dbReference>